<reference evidence="2" key="1">
    <citation type="journal article" date="2008" name="FEMS Microbiol. Ecol.">
        <title>Metagenomic analysis of a freshwater toxic cyanobacteria bloom.</title>
        <authorList>
            <person name="Pope P.B."/>
            <person name="Patel B.K."/>
        </authorList>
    </citation>
    <scope>NUCLEOTIDE SEQUENCE</scope>
</reference>
<feature type="compositionally biased region" description="Low complexity" evidence="1">
    <location>
        <begin position="506"/>
        <end position="515"/>
    </location>
</feature>
<feature type="compositionally biased region" description="Basic and acidic residues" evidence="1">
    <location>
        <begin position="629"/>
        <end position="640"/>
    </location>
</feature>
<feature type="compositionally biased region" description="Basic and acidic residues" evidence="1">
    <location>
        <begin position="592"/>
        <end position="617"/>
    </location>
</feature>
<accession>B1N6N2</accession>
<feature type="compositionally biased region" description="Basic residues" evidence="1">
    <location>
        <begin position="293"/>
        <end position="305"/>
    </location>
</feature>
<feature type="compositionally biased region" description="Basic residues" evidence="1">
    <location>
        <begin position="735"/>
        <end position="746"/>
    </location>
</feature>
<feature type="compositionally biased region" description="Gly residues" evidence="1">
    <location>
        <begin position="440"/>
        <end position="456"/>
    </location>
</feature>
<feature type="compositionally biased region" description="Pro residues" evidence="1">
    <location>
        <begin position="884"/>
        <end position="894"/>
    </location>
</feature>
<name>B1N6N2_9BACT</name>
<feature type="compositionally biased region" description="Basic residues" evidence="1">
    <location>
        <begin position="849"/>
        <end position="861"/>
    </location>
</feature>
<dbReference type="AlphaFoldDB" id="B1N6N2"/>
<feature type="region of interest" description="Disordered" evidence="1">
    <location>
        <begin position="376"/>
        <end position="700"/>
    </location>
</feature>
<protein>
    <submittedName>
        <fullName evidence="2">Putative hemolysin activator-related protein</fullName>
    </submittedName>
</protein>
<feature type="compositionally biased region" description="Basic and acidic residues" evidence="1">
    <location>
        <begin position="790"/>
        <end position="800"/>
    </location>
</feature>
<feature type="compositionally biased region" description="Low complexity" evidence="1">
    <location>
        <begin position="570"/>
        <end position="584"/>
    </location>
</feature>
<feature type="compositionally biased region" description="Pro residues" evidence="1">
    <location>
        <begin position="392"/>
        <end position="402"/>
    </location>
</feature>
<feature type="region of interest" description="Disordered" evidence="1">
    <location>
        <begin position="735"/>
        <end position="1031"/>
    </location>
</feature>
<feature type="region of interest" description="Disordered" evidence="1">
    <location>
        <begin position="212"/>
        <end position="363"/>
    </location>
</feature>
<proteinExistence type="predicted"/>
<feature type="compositionally biased region" description="Gly residues" evidence="1">
    <location>
        <begin position="963"/>
        <end position="976"/>
    </location>
</feature>
<organism evidence="2">
    <name type="scientific">uncultured bacterium CBNPD1 BAC clone 1664</name>
    <dbReference type="NCBI Taxonomy" id="417310"/>
    <lineage>
        <taxon>Bacteria</taxon>
        <taxon>environmental samples</taxon>
    </lineage>
</organism>
<feature type="compositionally biased region" description="Pro residues" evidence="1">
    <location>
        <begin position="322"/>
        <end position="337"/>
    </location>
</feature>
<evidence type="ECO:0000313" key="2">
    <source>
        <dbReference type="EMBL" id="ABM53579.1"/>
    </source>
</evidence>
<feature type="compositionally biased region" description="Basic and acidic residues" evidence="1">
    <location>
        <begin position="920"/>
        <end position="937"/>
    </location>
</feature>
<sequence length="1031" mass="109465">MDAGDPGRLGRRDMQAGVDHLQRPEDVAVEINVQPLARQPLHHMALDVHAGAIPPVRPGLGGERQGGEAADHLLQVAGPQARLGVAGADIEARGMAHQLGHGHGRGLRDQAPVGRLHLEACELRDVPFDGVVQLPEALLPELHHGDAGHRLGHGGDPPDGVGPGRGAGLHVRKAPGLEVEDPPLPGRQGRDTGQLAAVHQFLQVGRERLQLLRIKAGRPRRDHGQGRTRGEPGGAEGGQGGRQGGRRGGGDEKVAAGESHGHGSGDENANVSCDPARRRAPCATMGPAPPGAARRRPAARKRRGGPRPEPLQRPRARGGPAGPQPGLPAADPRPAPVRAPAGPLARRDPHARPPCGVRPWRNLDARGQVCGYARPGEGLPAGRLRLRHGELPPAPAWAPPGGRPGHRRGRGLPAAGGEGLRPGSGADHPDGSFGRRPSGRTGGPGRVLSGGGGRPAGGCPRRHPPGRLRPGHRAPCPRDGGPGLCPGLRSGPLRVGRHVAGHPRRAGPAAAPRPDACGRRQRRDPGPGPGPGRSPGRRRRGGGDPRGQGRKPQQPQLRLRGARRRDHPADPGLPGPAGALSAGLVRTGRRGLNRDQTSDRTGRKLHERPDAPHHGPADLRLQPARRHERPADERKSDPAVRARQALHRGDSRADAEGVPGAGRGAYRPLELCARPARRAGKGEGPGQEGRPVELLPARRRDWRRPVQPRLRLYRRGARQGAHGLGGHELLRARHRQHGGAGARRHARAEGKVAEAPAERRDPLGLRHDRAGGGLVRRQEHRHPGGAGRRRMGDQRREVLHLRRRRPALQDHDHHGPHQSRRPAAQAAVADPGAHRCARGGDPRPDACLRRRPCAPRPHAHPLHQCPGAQVQCPARRGPGLRDQPGPPRAGPDPPLHAHDRQGRAGPGPDGPPGSLARGLRPQDRLARRQCGDHLPRPDRHRGHAPDGAEGGPRHGCAWQPRGPGLGVHGQGHGAGAGLPDHRPGHPDARRHRHLPVDAARLHVHRRASPAVRRRPGRGPSPGGRPQRDPRL</sequence>
<evidence type="ECO:0000256" key="1">
    <source>
        <dbReference type="SAM" id="MobiDB-lite"/>
    </source>
</evidence>
<feature type="compositionally biased region" description="Basic and acidic residues" evidence="1">
    <location>
        <begin position="248"/>
        <end position="265"/>
    </location>
</feature>
<feature type="compositionally biased region" description="Basic and acidic residues" evidence="1">
    <location>
        <begin position="838"/>
        <end position="848"/>
    </location>
</feature>
<feature type="compositionally biased region" description="Basic residues" evidence="1">
    <location>
        <begin position="460"/>
        <end position="472"/>
    </location>
</feature>
<feature type="compositionally biased region" description="Gly residues" evidence="1">
    <location>
        <begin position="154"/>
        <end position="167"/>
    </location>
</feature>
<feature type="compositionally biased region" description="Gly residues" evidence="1">
    <location>
        <begin position="231"/>
        <end position="247"/>
    </location>
</feature>
<feature type="compositionally biased region" description="Basic residues" evidence="1">
    <location>
        <begin position="495"/>
        <end position="505"/>
    </location>
</feature>
<dbReference type="EMBL" id="EF157671">
    <property type="protein sequence ID" value="ABM53579.1"/>
    <property type="molecule type" value="Genomic_DNA"/>
</dbReference>
<feature type="compositionally biased region" description="Low complexity" evidence="1">
    <location>
        <begin position="550"/>
        <end position="559"/>
    </location>
</feature>
<feature type="compositionally biased region" description="Basic residues" evidence="1">
    <location>
        <begin position="1001"/>
        <end position="1016"/>
    </location>
</feature>
<feature type="region of interest" description="Disordered" evidence="1">
    <location>
        <begin position="145"/>
        <end position="170"/>
    </location>
</feature>
<feature type="compositionally biased region" description="Basic and acidic residues" evidence="1">
    <location>
        <begin position="747"/>
        <end position="770"/>
    </location>
</feature>